<organism evidence="1 2">
    <name type="scientific">Stegodyphus mimosarum</name>
    <name type="common">African social velvet spider</name>
    <dbReference type="NCBI Taxonomy" id="407821"/>
    <lineage>
        <taxon>Eukaryota</taxon>
        <taxon>Metazoa</taxon>
        <taxon>Ecdysozoa</taxon>
        <taxon>Arthropoda</taxon>
        <taxon>Chelicerata</taxon>
        <taxon>Arachnida</taxon>
        <taxon>Araneae</taxon>
        <taxon>Araneomorphae</taxon>
        <taxon>Entelegynae</taxon>
        <taxon>Eresoidea</taxon>
        <taxon>Eresidae</taxon>
        <taxon>Stegodyphus</taxon>
    </lineage>
</organism>
<name>A0A087USG5_STEMI</name>
<sequence length="77" mass="8807">MRESHWSDGGLRKHHPDCTSVLMAHRSARSDRTLRCLYTTSQSKAGLLPNHIRSQAKLDHLWKQIQAHQDTQSVHPG</sequence>
<protein>
    <submittedName>
        <fullName evidence="1">Uncharacterized protein</fullName>
    </submittedName>
</protein>
<evidence type="ECO:0000313" key="2">
    <source>
        <dbReference type="Proteomes" id="UP000054359"/>
    </source>
</evidence>
<dbReference type="EMBL" id="KK121354">
    <property type="protein sequence ID" value="KFM80304.1"/>
    <property type="molecule type" value="Genomic_DNA"/>
</dbReference>
<dbReference type="AlphaFoldDB" id="A0A087USG5"/>
<reference evidence="1 2" key="1">
    <citation type="submission" date="2013-11" db="EMBL/GenBank/DDBJ databases">
        <title>Genome sequencing of Stegodyphus mimosarum.</title>
        <authorList>
            <person name="Bechsgaard J."/>
        </authorList>
    </citation>
    <scope>NUCLEOTIDE SEQUENCE [LARGE SCALE GENOMIC DNA]</scope>
</reference>
<proteinExistence type="predicted"/>
<keyword evidence="2" id="KW-1185">Reference proteome</keyword>
<evidence type="ECO:0000313" key="1">
    <source>
        <dbReference type="EMBL" id="KFM80304.1"/>
    </source>
</evidence>
<gene>
    <name evidence="1" type="ORF">X975_20596</name>
</gene>
<dbReference type="Proteomes" id="UP000054359">
    <property type="component" value="Unassembled WGS sequence"/>
</dbReference>
<feature type="non-terminal residue" evidence="1">
    <location>
        <position position="77"/>
    </location>
</feature>
<accession>A0A087USG5</accession>